<feature type="region of interest" description="Disordered" evidence="11">
    <location>
        <begin position="1"/>
        <end position="21"/>
    </location>
</feature>
<evidence type="ECO:0000256" key="1">
    <source>
        <dbReference type="ARBA" id="ARBA00001946"/>
    </source>
</evidence>
<dbReference type="GO" id="GO:0046983">
    <property type="term" value="F:protein dimerization activity"/>
    <property type="evidence" value="ECO:0007669"/>
    <property type="project" value="InterPro"/>
</dbReference>
<evidence type="ECO:0000256" key="2">
    <source>
        <dbReference type="ARBA" id="ARBA00001971"/>
    </source>
</evidence>
<gene>
    <name evidence="13" type="ORF">SAMN04488107_1256</name>
</gene>
<keyword evidence="5" id="KW-0808">Transferase</keyword>
<dbReference type="InterPro" id="IPR003018">
    <property type="entry name" value="GAF"/>
</dbReference>
<feature type="compositionally biased region" description="Basic and acidic residues" evidence="11">
    <location>
        <begin position="552"/>
        <end position="570"/>
    </location>
</feature>
<evidence type="ECO:0000256" key="8">
    <source>
        <dbReference type="ARBA" id="ARBA00022842"/>
    </source>
</evidence>
<dbReference type="InterPro" id="IPR029016">
    <property type="entry name" value="GAF-like_dom_sf"/>
</dbReference>
<keyword evidence="8" id="KW-0460">Magnesium</keyword>
<dbReference type="GO" id="GO:0070483">
    <property type="term" value="P:detection of hypoxia"/>
    <property type="evidence" value="ECO:0007669"/>
    <property type="project" value="UniProtKB-ARBA"/>
</dbReference>
<dbReference type="FunFam" id="3.30.450.40:FF:000052">
    <property type="entry name" value="Oxygen sensor histidine kinase response regulator DevS/DosS"/>
    <property type="match status" value="1"/>
</dbReference>
<dbReference type="Gene3D" id="3.30.450.40">
    <property type="match status" value="2"/>
</dbReference>
<dbReference type="RefSeq" id="WP_089403010.1">
    <property type="nucleotide sequence ID" value="NZ_FZOH01000002.1"/>
</dbReference>
<feature type="domain" description="GAF" evidence="12">
    <location>
        <begin position="64"/>
        <end position="210"/>
    </location>
</feature>
<evidence type="ECO:0000256" key="7">
    <source>
        <dbReference type="ARBA" id="ARBA00022777"/>
    </source>
</evidence>
<dbReference type="Gene3D" id="1.20.5.1930">
    <property type="match status" value="1"/>
</dbReference>
<dbReference type="Pfam" id="PF07730">
    <property type="entry name" value="HisKA_3"/>
    <property type="match status" value="1"/>
</dbReference>
<feature type="compositionally biased region" description="Acidic residues" evidence="11">
    <location>
        <begin position="1"/>
        <end position="10"/>
    </location>
</feature>
<feature type="region of interest" description="Disordered" evidence="11">
    <location>
        <begin position="552"/>
        <end position="579"/>
    </location>
</feature>
<reference evidence="14" key="1">
    <citation type="submission" date="2017-06" db="EMBL/GenBank/DDBJ databases">
        <authorList>
            <person name="Varghese N."/>
            <person name="Submissions S."/>
        </authorList>
    </citation>
    <scope>NUCLEOTIDE SEQUENCE [LARGE SCALE GENOMIC DNA]</scope>
    <source>
        <strain evidence="14">DSM 45423</strain>
    </source>
</reference>
<evidence type="ECO:0000256" key="3">
    <source>
        <dbReference type="ARBA" id="ARBA00022490"/>
    </source>
</evidence>
<dbReference type="SUPFAM" id="SSF55874">
    <property type="entry name" value="ATPase domain of HSP90 chaperone/DNA topoisomerase II/histidine kinase"/>
    <property type="match status" value="1"/>
</dbReference>
<dbReference type="GO" id="GO:0070025">
    <property type="term" value="F:carbon monoxide binding"/>
    <property type="evidence" value="ECO:0007669"/>
    <property type="project" value="UniProtKB-ARBA"/>
</dbReference>
<keyword evidence="3" id="KW-0963">Cytoplasm</keyword>
<dbReference type="PANTHER" id="PTHR24421:SF56">
    <property type="entry name" value="OXYGEN SENSOR HISTIDINE KINASE RESPONSE REGULATOR DOST"/>
    <property type="match status" value="1"/>
</dbReference>
<name>A0A239BLP9_9ACTN</name>
<evidence type="ECO:0000256" key="6">
    <source>
        <dbReference type="ARBA" id="ARBA00022723"/>
    </source>
</evidence>
<keyword evidence="10" id="KW-0902">Two-component regulatory system</keyword>
<evidence type="ECO:0000313" key="13">
    <source>
        <dbReference type="EMBL" id="SNS08321.1"/>
    </source>
</evidence>
<evidence type="ECO:0000313" key="14">
    <source>
        <dbReference type="Proteomes" id="UP000198386"/>
    </source>
</evidence>
<dbReference type="GO" id="GO:0016020">
    <property type="term" value="C:membrane"/>
    <property type="evidence" value="ECO:0007669"/>
    <property type="project" value="InterPro"/>
</dbReference>
<comment type="cofactor">
    <cofactor evidence="2">
        <name>heme</name>
        <dbReference type="ChEBI" id="CHEBI:30413"/>
    </cofactor>
</comment>
<keyword evidence="14" id="KW-1185">Reference proteome</keyword>
<dbReference type="GO" id="GO:0070026">
    <property type="term" value="F:nitric oxide binding"/>
    <property type="evidence" value="ECO:0007669"/>
    <property type="project" value="UniProtKB-ARBA"/>
</dbReference>
<evidence type="ECO:0000256" key="10">
    <source>
        <dbReference type="ARBA" id="ARBA00023012"/>
    </source>
</evidence>
<dbReference type="Pfam" id="PF13185">
    <property type="entry name" value="GAF_2"/>
    <property type="match status" value="1"/>
</dbReference>
<dbReference type="Proteomes" id="UP000198386">
    <property type="component" value="Unassembled WGS sequence"/>
</dbReference>
<keyword evidence="7" id="KW-0418">Kinase</keyword>
<evidence type="ECO:0000259" key="12">
    <source>
        <dbReference type="SMART" id="SM00065"/>
    </source>
</evidence>
<feature type="domain" description="GAF" evidence="12">
    <location>
        <begin position="234"/>
        <end position="380"/>
    </location>
</feature>
<dbReference type="GO" id="GO:0000155">
    <property type="term" value="F:phosphorelay sensor kinase activity"/>
    <property type="evidence" value="ECO:0007669"/>
    <property type="project" value="InterPro"/>
</dbReference>
<keyword evidence="6" id="KW-0479">Metal-binding</keyword>
<dbReference type="InterPro" id="IPR036890">
    <property type="entry name" value="HATPase_C_sf"/>
</dbReference>
<sequence>MTDESTSAEDTESRHTGDPATLLSGMRLTELVGEVQERLATVARSQQRVQHLLDAFLSVATGLDLRGTLCRIVESATELVDARYGALGVLGRHGGLSDFITVGIDEELRARMGPLPEGKGVLGQLISHPYPLRIVDLREHPAAVGFPPHHPPMTTFLGVPVLVRGEVFGNLYMTEKRHGEFTAEDEAVLTALAGAAGIAIDNARLYEESERRQRWLAAIADVRAELLERVTAESPDGALDLIGERVRTLTEADGAWLLIGPDADGTYRVVAQSGSGLADIAGTGLTPADSPVLEAVQASAGEVVTLDMSGLAYDGPNAHIDWGPCIAVPLCGRHADDAVLIAARRAGAEEFDTATAPLVTVFADQAAAALDTAARQRQARRLDVYEDRDRIARDLHDHVIQRVFATGLGLQAALPRATDPALRRRLLDAIRSLDGIVKDIRTTVFDLHTSDSEGSDSLRRRLLDVVTETAGEDLTATVRMSGAVDSLVTGELAADLEAVVREGVSNAARHAAATHVTVTVDVADDVVVEIADDGRGIDERVARSGLRNLEARAHGRGGEASTERRPEGGTRLRWTAPLG</sequence>
<dbReference type="InterPro" id="IPR003594">
    <property type="entry name" value="HATPase_dom"/>
</dbReference>
<dbReference type="EMBL" id="FZOH01000002">
    <property type="protein sequence ID" value="SNS08321.1"/>
    <property type="molecule type" value="Genomic_DNA"/>
</dbReference>
<dbReference type="InterPro" id="IPR011712">
    <property type="entry name" value="Sig_transdc_His_kin_sub3_dim/P"/>
</dbReference>
<organism evidence="13 14">
    <name type="scientific">Geodermatophilus saharensis</name>
    <dbReference type="NCBI Taxonomy" id="1137994"/>
    <lineage>
        <taxon>Bacteria</taxon>
        <taxon>Bacillati</taxon>
        <taxon>Actinomycetota</taxon>
        <taxon>Actinomycetes</taxon>
        <taxon>Geodermatophilales</taxon>
        <taxon>Geodermatophilaceae</taxon>
        <taxon>Geodermatophilus</taxon>
    </lineage>
</organism>
<evidence type="ECO:0000256" key="4">
    <source>
        <dbReference type="ARBA" id="ARBA00022553"/>
    </source>
</evidence>
<keyword evidence="4" id="KW-0597">Phosphoprotein</keyword>
<dbReference type="Gene3D" id="3.30.565.10">
    <property type="entry name" value="Histidine kinase-like ATPase, C-terminal domain"/>
    <property type="match status" value="1"/>
</dbReference>
<protein>
    <submittedName>
        <fullName evidence="13">GAF domain-containing protein</fullName>
    </submittedName>
</protein>
<dbReference type="SUPFAM" id="SSF55781">
    <property type="entry name" value="GAF domain-like"/>
    <property type="match status" value="2"/>
</dbReference>
<proteinExistence type="predicted"/>
<dbReference type="InterPro" id="IPR050482">
    <property type="entry name" value="Sensor_HK_TwoCompSys"/>
</dbReference>
<evidence type="ECO:0000256" key="9">
    <source>
        <dbReference type="ARBA" id="ARBA00023004"/>
    </source>
</evidence>
<dbReference type="PANTHER" id="PTHR24421">
    <property type="entry name" value="NITRATE/NITRITE SENSOR PROTEIN NARX-RELATED"/>
    <property type="match status" value="1"/>
</dbReference>
<dbReference type="OrthoDB" id="5241249at2"/>
<dbReference type="Pfam" id="PF02518">
    <property type="entry name" value="HATPase_c"/>
    <property type="match status" value="1"/>
</dbReference>
<dbReference type="GO" id="GO:0019825">
    <property type="term" value="F:oxygen binding"/>
    <property type="evidence" value="ECO:0007669"/>
    <property type="project" value="UniProtKB-ARBA"/>
</dbReference>
<keyword evidence="9" id="KW-0408">Iron</keyword>
<dbReference type="GO" id="GO:0020037">
    <property type="term" value="F:heme binding"/>
    <property type="evidence" value="ECO:0007669"/>
    <property type="project" value="UniProtKB-ARBA"/>
</dbReference>
<evidence type="ECO:0000256" key="11">
    <source>
        <dbReference type="SAM" id="MobiDB-lite"/>
    </source>
</evidence>
<dbReference type="GO" id="GO:0019826">
    <property type="term" value="F:oxygen sensor activity"/>
    <property type="evidence" value="ECO:0007669"/>
    <property type="project" value="UniProtKB-ARBA"/>
</dbReference>
<evidence type="ECO:0000256" key="5">
    <source>
        <dbReference type="ARBA" id="ARBA00022679"/>
    </source>
</evidence>
<dbReference type="AlphaFoldDB" id="A0A239BLP9"/>
<dbReference type="GO" id="GO:0005524">
    <property type="term" value="F:ATP binding"/>
    <property type="evidence" value="ECO:0007669"/>
    <property type="project" value="UniProtKB-ARBA"/>
</dbReference>
<dbReference type="SMART" id="SM00065">
    <property type="entry name" value="GAF"/>
    <property type="match status" value="2"/>
</dbReference>
<comment type="cofactor">
    <cofactor evidence="1">
        <name>Mg(2+)</name>
        <dbReference type="ChEBI" id="CHEBI:18420"/>
    </cofactor>
</comment>
<dbReference type="GO" id="GO:0000287">
    <property type="term" value="F:magnesium ion binding"/>
    <property type="evidence" value="ECO:0007669"/>
    <property type="project" value="UniProtKB-ARBA"/>
</dbReference>
<accession>A0A239BLP9</accession>